<organism evidence="6 7">
    <name type="scientific">Corynebacterium bovis</name>
    <dbReference type="NCBI Taxonomy" id="36808"/>
    <lineage>
        <taxon>Bacteria</taxon>
        <taxon>Bacillati</taxon>
        <taxon>Actinomycetota</taxon>
        <taxon>Actinomycetes</taxon>
        <taxon>Mycobacteriales</taxon>
        <taxon>Corynebacteriaceae</taxon>
        <taxon>Corynebacterium</taxon>
    </lineage>
</organism>
<comment type="similarity">
    <text evidence="1">Belongs to the peptidase M1 family.</text>
</comment>
<feature type="domain" description="Aminopeptidase N-like N-terminal" evidence="5">
    <location>
        <begin position="117"/>
        <end position="196"/>
    </location>
</feature>
<dbReference type="NCBIfam" id="TIGR02412">
    <property type="entry name" value="pepN_strep_liv"/>
    <property type="match status" value="1"/>
</dbReference>
<feature type="region of interest" description="Disordered" evidence="2">
    <location>
        <begin position="189"/>
        <end position="210"/>
    </location>
</feature>
<sequence>MSSTNLTRTEAAGRASLITGVHYSIRLDLTAGADPERATFPSTTSVTFTVTDPADGGEATGTGTAGASTFIDLIAADVPRVTLDGRDITDAAVPRGADGAYDASRGLLLEGLTPGEHDLEVTAECVYSTTGEGLHRFRDPADDRVYMYTQFETADAKRVFACFDQPDIKATYDVAVRTPGEWTVVTNNTVTTRTDGEGAEGGQGDDDRSGVVTSTATVDYPLSTYLVAFCVGPWHVVRDEWRGTLTPHPETAELHTDGEITVPLAVFCRRSLAGYLDEDEIFSVTKAGFDYYHRHFGVAYPFHKYDQVFCPEYNMGAMENAGCVTIRDEYIFRSAASHYQHERRADTILHELAHMWFGDLVTMRWWDDLWLNESFATWSAAMSQANATEWTTAWVTFANKEKAWAYSQDQLPSTHPIFSGAEDIEEADANFDGITYAKGASVLKQLAAYVGLDAFFAGVRAHFAAHAWDNATFDDLLGALEEASGRDLSGWADEWLRTTGVTTFSADTETAPGDDGAEVYTRFTVVQSGAQPGAGETRTHRAAVGLYDGHDGTVTLRRRVEIDVTGERTDVPALVGEAPADLVILNDDDLTYTLLDLDPRSLATAVEHISGIADPMARSQVWSTAWQMTRDAKMRARDFVALVVRGAAAETEMAVLEQIIAQGVAAVEGFAAPTWAPEGWAELRRAYLDGARSTTGTAQLAFIRGFIRCVHDSASADVLRALLDRDGDAVPGLTVDQDLRWSVIGALAGAETSAVVSPDEVEELVAAEEKADRSAAGALAALHARSSLPRVKEDVWEKLSVHGPEWTNRQLEALVSAFVRNGHAEALQPFGPLYVAEVVRMWRSLSPEMAQRTLDALYPVWDNSGDTAAGVDRLIADDATPSGLRRVLTEGRDRARRRTAARAVDAGESAR</sequence>
<dbReference type="SUPFAM" id="SSF63737">
    <property type="entry name" value="Leukotriene A4 hydrolase N-terminal domain"/>
    <property type="match status" value="1"/>
</dbReference>
<dbReference type="InterPro" id="IPR014782">
    <property type="entry name" value="Peptidase_M1_dom"/>
</dbReference>
<dbReference type="Gene3D" id="2.60.40.1730">
    <property type="entry name" value="tricorn interacting facor f3 domain"/>
    <property type="match status" value="1"/>
</dbReference>
<dbReference type="Proteomes" id="UP000276526">
    <property type="component" value="Unassembled WGS sequence"/>
</dbReference>
<dbReference type="PANTHER" id="PTHR11533:SF174">
    <property type="entry name" value="PUROMYCIN-SENSITIVE AMINOPEPTIDASE-RELATED"/>
    <property type="match status" value="1"/>
</dbReference>
<dbReference type="SUPFAM" id="SSF55486">
    <property type="entry name" value="Metalloproteases ('zincins'), catalytic domain"/>
    <property type="match status" value="1"/>
</dbReference>
<dbReference type="InterPro" id="IPR045357">
    <property type="entry name" value="Aminopeptidase_N-like_N"/>
</dbReference>
<dbReference type="GO" id="GO:0070006">
    <property type="term" value="F:metalloaminopeptidase activity"/>
    <property type="evidence" value="ECO:0007669"/>
    <property type="project" value="TreeGrafter"/>
</dbReference>
<gene>
    <name evidence="6" type="primary">pepN</name>
    <name evidence="6" type="ORF">CXF48_01280</name>
</gene>
<evidence type="ECO:0000313" key="7">
    <source>
        <dbReference type="Proteomes" id="UP000276526"/>
    </source>
</evidence>
<protein>
    <submittedName>
        <fullName evidence="6">Aminopeptidase N</fullName>
    </submittedName>
</protein>
<evidence type="ECO:0000259" key="5">
    <source>
        <dbReference type="Pfam" id="PF17900"/>
    </source>
</evidence>
<dbReference type="GO" id="GO:0043171">
    <property type="term" value="P:peptide catabolic process"/>
    <property type="evidence" value="ECO:0007669"/>
    <property type="project" value="TreeGrafter"/>
</dbReference>
<dbReference type="GO" id="GO:0016020">
    <property type="term" value="C:membrane"/>
    <property type="evidence" value="ECO:0007669"/>
    <property type="project" value="TreeGrafter"/>
</dbReference>
<feature type="domain" description="Peptidase M1 membrane alanine aminopeptidase" evidence="3">
    <location>
        <begin position="284"/>
        <end position="495"/>
    </location>
</feature>
<dbReference type="RefSeq" id="WP_125173262.1">
    <property type="nucleotide sequence ID" value="NZ_JAPJOD010000046.1"/>
</dbReference>
<dbReference type="FunFam" id="1.10.390.10:FF:000004">
    <property type="entry name" value="Aminopeptidase N"/>
    <property type="match status" value="1"/>
</dbReference>
<evidence type="ECO:0000256" key="1">
    <source>
        <dbReference type="ARBA" id="ARBA00010136"/>
    </source>
</evidence>
<dbReference type="AlphaFoldDB" id="A0A3R8PI57"/>
<dbReference type="InterPro" id="IPR050344">
    <property type="entry name" value="Peptidase_M1_aminopeptidases"/>
</dbReference>
<evidence type="ECO:0000256" key="2">
    <source>
        <dbReference type="SAM" id="MobiDB-lite"/>
    </source>
</evidence>
<keyword evidence="6" id="KW-0031">Aminopeptidase</keyword>
<dbReference type="GO" id="GO:0005737">
    <property type="term" value="C:cytoplasm"/>
    <property type="evidence" value="ECO:0007669"/>
    <property type="project" value="TreeGrafter"/>
</dbReference>
<dbReference type="Gene3D" id="1.10.390.10">
    <property type="entry name" value="Neutral Protease Domain 2"/>
    <property type="match status" value="1"/>
</dbReference>
<dbReference type="Pfam" id="PF11838">
    <property type="entry name" value="ERAP1_C"/>
    <property type="match status" value="1"/>
</dbReference>
<proteinExistence type="inferred from homology"/>
<evidence type="ECO:0000259" key="4">
    <source>
        <dbReference type="Pfam" id="PF11838"/>
    </source>
</evidence>
<keyword evidence="6" id="KW-0645">Protease</keyword>
<reference evidence="6 7" key="1">
    <citation type="submission" date="2018-01" db="EMBL/GenBank/DDBJ databases">
        <title>Twenty Corynebacterium bovis Genomes.</title>
        <authorList>
            <person name="Gulvik C.A."/>
        </authorList>
    </citation>
    <scope>NUCLEOTIDE SEQUENCE [LARGE SCALE GENOMIC DNA]</scope>
    <source>
        <strain evidence="6 7">F6900</strain>
    </source>
</reference>
<dbReference type="Pfam" id="PF17900">
    <property type="entry name" value="Peptidase_M1_N"/>
    <property type="match status" value="1"/>
</dbReference>
<dbReference type="GO" id="GO:0005615">
    <property type="term" value="C:extracellular space"/>
    <property type="evidence" value="ECO:0007669"/>
    <property type="project" value="TreeGrafter"/>
</dbReference>
<keyword evidence="6" id="KW-0378">Hydrolase</keyword>
<evidence type="ECO:0000259" key="3">
    <source>
        <dbReference type="Pfam" id="PF01433"/>
    </source>
</evidence>
<dbReference type="EMBL" id="PQNK01000002">
    <property type="protein sequence ID" value="RRO87588.1"/>
    <property type="molecule type" value="Genomic_DNA"/>
</dbReference>
<comment type="caution">
    <text evidence="6">The sequence shown here is derived from an EMBL/GenBank/DDBJ whole genome shotgun (WGS) entry which is preliminary data.</text>
</comment>
<dbReference type="Pfam" id="PF01433">
    <property type="entry name" value="Peptidase_M1"/>
    <property type="match status" value="1"/>
</dbReference>
<name>A0A3R8PI57_9CORY</name>
<dbReference type="GO" id="GO:0006508">
    <property type="term" value="P:proteolysis"/>
    <property type="evidence" value="ECO:0007669"/>
    <property type="project" value="InterPro"/>
</dbReference>
<dbReference type="InterPro" id="IPR027268">
    <property type="entry name" value="Peptidase_M4/M1_CTD_sf"/>
</dbReference>
<dbReference type="InterPro" id="IPR012778">
    <property type="entry name" value="Pept_M1_aminopeptidase"/>
</dbReference>
<feature type="domain" description="ERAP1-like C-terminal" evidence="4">
    <location>
        <begin position="582"/>
        <end position="897"/>
    </location>
</feature>
<dbReference type="InterPro" id="IPR024571">
    <property type="entry name" value="ERAP1-like_C_dom"/>
</dbReference>
<dbReference type="GO" id="GO:0042277">
    <property type="term" value="F:peptide binding"/>
    <property type="evidence" value="ECO:0007669"/>
    <property type="project" value="TreeGrafter"/>
</dbReference>
<dbReference type="PANTHER" id="PTHR11533">
    <property type="entry name" value="PROTEASE M1 ZINC METALLOPROTEASE"/>
    <property type="match status" value="1"/>
</dbReference>
<accession>A0A3R8PI57</accession>
<dbReference type="CDD" id="cd09602">
    <property type="entry name" value="M1_APN"/>
    <property type="match status" value="1"/>
</dbReference>
<evidence type="ECO:0000313" key="6">
    <source>
        <dbReference type="EMBL" id="RRO87588.1"/>
    </source>
</evidence>
<dbReference type="InterPro" id="IPR042097">
    <property type="entry name" value="Aminopeptidase_N-like_N_sf"/>
</dbReference>
<dbReference type="GO" id="GO:0008270">
    <property type="term" value="F:zinc ion binding"/>
    <property type="evidence" value="ECO:0007669"/>
    <property type="project" value="InterPro"/>
</dbReference>